<evidence type="ECO:0000313" key="1">
    <source>
        <dbReference type="EMBL" id="TCP20710.1"/>
    </source>
</evidence>
<dbReference type="RefSeq" id="WP_132747980.1">
    <property type="nucleotide sequence ID" value="NZ_SLXK01000050.1"/>
</dbReference>
<gene>
    <name evidence="1" type="ORF">EV207_15013</name>
</gene>
<organism evidence="1 2">
    <name type="scientific">Scopulibacillus darangshiensis</name>
    <dbReference type="NCBI Taxonomy" id="442528"/>
    <lineage>
        <taxon>Bacteria</taxon>
        <taxon>Bacillati</taxon>
        <taxon>Bacillota</taxon>
        <taxon>Bacilli</taxon>
        <taxon>Bacillales</taxon>
        <taxon>Sporolactobacillaceae</taxon>
        <taxon>Scopulibacillus</taxon>
    </lineage>
</organism>
<dbReference type="EMBL" id="SLXK01000050">
    <property type="protein sequence ID" value="TCP20710.1"/>
    <property type="molecule type" value="Genomic_DNA"/>
</dbReference>
<keyword evidence="2" id="KW-1185">Reference proteome</keyword>
<proteinExistence type="predicted"/>
<sequence>MGNLFLLDFDYFADKLLTDAERNILNMIRISLYIDSGKPRLHKVSYSISNLSAEQIIKQNFVLRRFMDKLNKDDEILSLQEKLKIPM</sequence>
<comment type="caution">
    <text evidence="1">The sequence shown here is derived from an EMBL/GenBank/DDBJ whole genome shotgun (WGS) entry which is preliminary data.</text>
</comment>
<evidence type="ECO:0000313" key="2">
    <source>
        <dbReference type="Proteomes" id="UP000295416"/>
    </source>
</evidence>
<dbReference type="AlphaFoldDB" id="A0A4R2NHC8"/>
<accession>A0A4R2NHC8</accession>
<dbReference type="Proteomes" id="UP000295416">
    <property type="component" value="Unassembled WGS sequence"/>
</dbReference>
<reference evidence="1 2" key="1">
    <citation type="submission" date="2019-03" db="EMBL/GenBank/DDBJ databases">
        <title>Genomic Encyclopedia of Type Strains, Phase IV (KMG-IV): sequencing the most valuable type-strain genomes for metagenomic binning, comparative biology and taxonomic classification.</title>
        <authorList>
            <person name="Goeker M."/>
        </authorList>
    </citation>
    <scope>NUCLEOTIDE SEQUENCE [LARGE SCALE GENOMIC DNA]</scope>
    <source>
        <strain evidence="1 2">DSM 19377</strain>
    </source>
</reference>
<name>A0A4R2NHC8_9BACL</name>
<protein>
    <submittedName>
        <fullName evidence="1">Uncharacterized protein</fullName>
    </submittedName>
</protein>